<reference evidence="2 3" key="1">
    <citation type="submission" date="2016-10" db="EMBL/GenBank/DDBJ databases">
        <authorList>
            <person name="de Groot N.N."/>
        </authorList>
    </citation>
    <scope>NUCLEOTIDE SEQUENCE [LARGE SCALE GENOMIC DNA]</scope>
    <source>
        <strain evidence="2 3">AB35.6</strain>
    </source>
</reference>
<dbReference type="GO" id="GO:0043565">
    <property type="term" value="F:sequence-specific DNA binding"/>
    <property type="evidence" value="ECO:0007669"/>
    <property type="project" value="TreeGrafter"/>
</dbReference>
<gene>
    <name evidence="2" type="ORF">SAMN05443244_2692</name>
</gene>
<dbReference type="AlphaFoldDB" id="A0A1H4PW82"/>
<dbReference type="InterPro" id="IPR036515">
    <property type="entry name" value="Transposase_17_sf"/>
</dbReference>
<dbReference type="GO" id="GO:0004803">
    <property type="term" value="F:transposase activity"/>
    <property type="evidence" value="ECO:0007669"/>
    <property type="project" value="InterPro"/>
</dbReference>
<dbReference type="RefSeq" id="WP_074654509.1">
    <property type="nucleotide sequence ID" value="NZ_FNSD01000001.1"/>
</dbReference>
<dbReference type="InterPro" id="IPR052715">
    <property type="entry name" value="RAYT_transposase"/>
</dbReference>
<dbReference type="PANTHER" id="PTHR36966">
    <property type="entry name" value="REP-ASSOCIATED TYROSINE TRANSPOSASE"/>
    <property type="match status" value="1"/>
</dbReference>
<dbReference type="OrthoDB" id="129261at2"/>
<dbReference type="EMBL" id="FNSD01000001">
    <property type="protein sequence ID" value="SEC11560.1"/>
    <property type="molecule type" value="Genomic_DNA"/>
</dbReference>
<dbReference type="SUPFAM" id="SSF143422">
    <property type="entry name" value="Transposase IS200-like"/>
    <property type="match status" value="1"/>
</dbReference>
<dbReference type="NCBIfam" id="NF047646">
    <property type="entry name" value="REP_Tyr_transpos"/>
    <property type="match status" value="1"/>
</dbReference>
<evidence type="ECO:0000313" key="3">
    <source>
        <dbReference type="Proteomes" id="UP000182409"/>
    </source>
</evidence>
<dbReference type="Proteomes" id="UP000182409">
    <property type="component" value="Unassembled WGS sequence"/>
</dbReference>
<dbReference type="InterPro" id="IPR002686">
    <property type="entry name" value="Transposase_17"/>
</dbReference>
<evidence type="ECO:0000259" key="1">
    <source>
        <dbReference type="SMART" id="SM01321"/>
    </source>
</evidence>
<sequence length="146" mass="16960">MSAPTRTSQEGTFFVTAVCAERKRVFQRDTAAQLMFDVLQHYRSIYKLHAFVIMPEHLHVFLTPTVTLERAMQCIKGGFSKRYHHAGGKHSPVWQRGFADHRVRDRIDYLARKTYLEQNPVSRRLVEDLGDYPWSSAHRKQADLSG</sequence>
<name>A0A1H4PW82_9BACT</name>
<protein>
    <submittedName>
        <fullName evidence="2">Putative transposase</fullName>
    </submittedName>
</protein>
<evidence type="ECO:0000313" key="2">
    <source>
        <dbReference type="EMBL" id="SEC11560.1"/>
    </source>
</evidence>
<feature type="domain" description="Transposase IS200-like" evidence="1">
    <location>
        <begin position="8"/>
        <end position="119"/>
    </location>
</feature>
<dbReference type="GO" id="GO:0006313">
    <property type="term" value="P:DNA transposition"/>
    <property type="evidence" value="ECO:0007669"/>
    <property type="project" value="InterPro"/>
</dbReference>
<accession>A0A1H4PW82</accession>
<organism evidence="2 3">
    <name type="scientific">Terriglobus roseus</name>
    <dbReference type="NCBI Taxonomy" id="392734"/>
    <lineage>
        <taxon>Bacteria</taxon>
        <taxon>Pseudomonadati</taxon>
        <taxon>Acidobacteriota</taxon>
        <taxon>Terriglobia</taxon>
        <taxon>Terriglobales</taxon>
        <taxon>Acidobacteriaceae</taxon>
        <taxon>Terriglobus</taxon>
    </lineage>
</organism>
<dbReference type="SMART" id="SM01321">
    <property type="entry name" value="Y1_Tnp"/>
    <property type="match status" value="1"/>
</dbReference>
<proteinExistence type="predicted"/>
<dbReference type="PANTHER" id="PTHR36966:SF1">
    <property type="entry name" value="REP-ASSOCIATED TYROSINE TRANSPOSASE"/>
    <property type="match status" value="1"/>
</dbReference>
<dbReference type="Pfam" id="PF01797">
    <property type="entry name" value="Y1_Tnp"/>
    <property type="match status" value="1"/>
</dbReference>
<dbReference type="Gene3D" id="3.30.70.1290">
    <property type="entry name" value="Transposase IS200-like"/>
    <property type="match status" value="1"/>
</dbReference>